<proteinExistence type="predicted"/>
<protein>
    <submittedName>
        <fullName evidence="2">Uncharacterized protein</fullName>
    </submittedName>
</protein>
<name>A0ABP0I0B4_9DINO</name>
<dbReference type="Proteomes" id="UP001642464">
    <property type="component" value="Unassembled WGS sequence"/>
</dbReference>
<comment type="caution">
    <text evidence="2">The sequence shown here is derived from an EMBL/GenBank/DDBJ whole genome shotgun (WGS) entry which is preliminary data.</text>
</comment>
<evidence type="ECO:0000313" key="3">
    <source>
        <dbReference type="Proteomes" id="UP001642464"/>
    </source>
</evidence>
<evidence type="ECO:0000313" key="2">
    <source>
        <dbReference type="EMBL" id="CAK8996000.1"/>
    </source>
</evidence>
<dbReference type="EMBL" id="CAXAMM010002392">
    <property type="protein sequence ID" value="CAK8996000.1"/>
    <property type="molecule type" value="Genomic_DNA"/>
</dbReference>
<keyword evidence="3" id="KW-1185">Reference proteome</keyword>
<feature type="region of interest" description="Disordered" evidence="1">
    <location>
        <begin position="188"/>
        <end position="220"/>
    </location>
</feature>
<organism evidence="2 3">
    <name type="scientific">Durusdinium trenchii</name>
    <dbReference type="NCBI Taxonomy" id="1381693"/>
    <lineage>
        <taxon>Eukaryota</taxon>
        <taxon>Sar</taxon>
        <taxon>Alveolata</taxon>
        <taxon>Dinophyceae</taxon>
        <taxon>Suessiales</taxon>
        <taxon>Symbiodiniaceae</taxon>
        <taxon>Durusdinium</taxon>
    </lineage>
</organism>
<reference evidence="2 3" key="1">
    <citation type="submission" date="2024-02" db="EMBL/GenBank/DDBJ databases">
        <authorList>
            <person name="Chen Y."/>
            <person name="Shah S."/>
            <person name="Dougan E. K."/>
            <person name="Thang M."/>
            <person name="Chan C."/>
        </authorList>
    </citation>
    <scope>NUCLEOTIDE SEQUENCE [LARGE SCALE GENOMIC DNA]</scope>
</reference>
<sequence length="241" mass="25459">MVATKSRVPTSPKPVMARPRKGMNKVVEMNDFCARMVVDDLIQNALKEDAVAAAEELQCESEDEGSVVEAYDDYDEDDVVSLSGEADSDEEEVETFNMVCQVAKRAVTQSLHQAKWISSSAPVVRPIAVGSQANPDLAGRRVASHPRALPGQLHQLQCSSGQANPDLAGRSVASHPRALPGELHQLQCSSGQANPDLAGRRMASHPRALPGRPGGAAGGDASQDLAIHCVGCHPPTFPGLG</sequence>
<accession>A0ABP0I0B4</accession>
<gene>
    <name evidence="2" type="ORF">SCF082_LOCUS4601</name>
</gene>
<evidence type="ECO:0000256" key="1">
    <source>
        <dbReference type="SAM" id="MobiDB-lite"/>
    </source>
</evidence>